<name>A0A8S9L4C0_BRACR</name>
<proteinExistence type="predicted"/>
<feature type="region of interest" description="Disordered" evidence="1">
    <location>
        <begin position="275"/>
        <end position="305"/>
    </location>
</feature>
<protein>
    <submittedName>
        <fullName evidence="2">Uncharacterized protein</fullName>
    </submittedName>
</protein>
<sequence length="305" mass="35031">MRLPIQLPSEEIITVDLEYEKLEKHYFLYSSLCHEKENCPRNNGKPTTQALSQGISQKNTLRKLEEHHRKQDSRKAISGNLRGRDLDHRDRGLSQRSVYSRLQVPERGRYPLSDRSRDLSSRVLSSRVLSSRDRERGKYEDRHEGRGGFQDRERSSQYSNPPQPHQTPSKRASRDLSPPHRAAQDQREVNSRSRDRLPALERFEGSSHISNRRVSALDRLKDLLEGNNPLSGRPSALERIEPPQAELQRGTRLSSSLIARLQDVEVRYEEEDHQSLLLGEGSSRRPSNTLSPAIQQAVERTPATL</sequence>
<gene>
    <name evidence="2" type="ORF">F2Q68_00009374</name>
</gene>
<dbReference type="EMBL" id="QGKW02000717">
    <property type="protein sequence ID" value="KAF2600443.1"/>
    <property type="molecule type" value="Genomic_DNA"/>
</dbReference>
<feature type="compositionally biased region" description="Polar residues" evidence="1">
    <location>
        <begin position="156"/>
        <end position="170"/>
    </location>
</feature>
<organism evidence="2 3">
    <name type="scientific">Brassica cretica</name>
    <name type="common">Mustard</name>
    <dbReference type="NCBI Taxonomy" id="69181"/>
    <lineage>
        <taxon>Eukaryota</taxon>
        <taxon>Viridiplantae</taxon>
        <taxon>Streptophyta</taxon>
        <taxon>Embryophyta</taxon>
        <taxon>Tracheophyta</taxon>
        <taxon>Spermatophyta</taxon>
        <taxon>Magnoliopsida</taxon>
        <taxon>eudicotyledons</taxon>
        <taxon>Gunneridae</taxon>
        <taxon>Pentapetalae</taxon>
        <taxon>rosids</taxon>
        <taxon>malvids</taxon>
        <taxon>Brassicales</taxon>
        <taxon>Brassicaceae</taxon>
        <taxon>Brassiceae</taxon>
        <taxon>Brassica</taxon>
    </lineage>
</organism>
<feature type="compositionally biased region" description="Basic and acidic residues" evidence="1">
    <location>
        <begin position="65"/>
        <end position="75"/>
    </location>
</feature>
<feature type="compositionally biased region" description="Basic and acidic residues" evidence="1">
    <location>
        <begin position="130"/>
        <end position="155"/>
    </location>
</feature>
<reference evidence="2" key="1">
    <citation type="submission" date="2019-12" db="EMBL/GenBank/DDBJ databases">
        <title>Genome sequencing and annotation of Brassica cretica.</title>
        <authorList>
            <person name="Studholme D.J."/>
            <person name="Sarris P.F."/>
        </authorList>
    </citation>
    <scope>NUCLEOTIDE SEQUENCE</scope>
    <source>
        <strain evidence="2">PFS-001/15</strain>
        <tissue evidence="2">Leaf</tissue>
    </source>
</reference>
<feature type="region of interest" description="Disordered" evidence="1">
    <location>
        <begin position="224"/>
        <end position="252"/>
    </location>
</feature>
<evidence type="ECO:0000313" key="2">
    <source>
        <dbReference type="EMBL" id="KAF2600443.1"/>
    </source>
</evidence>
<feature type="compositionally biased region" description="Basic and acidic residues" evidence="1">
    <location>
        <begin position="104"/>
        <end position="120"/>
    </location>
</feature>
<feature type="compositionally biased region" description="Basic and acidic residues" evidence="1">
    <location>
        <begin position="172"/>
        <end position="203"/>
    </location>
</feature>
<evidence type="ECO:0000313" key="3">
    <source>
        <dbReference type="Proteomes" id="UP000712281"/>
    </source>
</evidence>
<feature type="compositionally biased region" description="Basic and acidic residues" evidence="1">
    <location>
        <begin position="82"/>
        <end position="93"/>
    </location>
</feature>
<comment type="caution">
    <text evidence="2">The sequence shown here is derived from an EMBL/GenBank/DDBJ whole genome shotgun (WGS) entry which is preliminary data.</text>
</comment>
<feature type="compositionally biased region" description="Polar residues" evidence="1">
    <location>
        <begin position="284"/>
        <end position="294"/>
    </location>
</feature>
<dbReference type="AlphaFoldDB" id="A0A8S9L4C0"/>
<evidence type="ECO:0000256" key="1">
    <source>
        <dbReference type="SAM" id="MobiDB-lite"/>
    </source>
</evidence>
<feature type="region of interest" description="Disordered" evidence="1">
    <location>
        <begin position="65"/>
        <end position="203"/>
    </location>
</feature>
<dbReference type="Proteomes" id="UP000712281">
    <property type="component" value="Unassembled WGS sequence"/>
</dbReference>
<accession>A0A8S9L4C0</accession>